<feature type="region of interest" description="Disordered" evidence="1">
    <location>
        <begin position="363"/>
        <end position="428"/>
    </location>
</feature>
<proteinExistence type="predicted"/>
<feature type="region of interest" description="Disordered" evidence="1">
    <location>
        <begin position="1"/>
        <end position="20"/>
    </location>
</feature>
<accession>A0A078B1V9</accession>
<protein>
    <submittedName>
        <fullName evidence="2">Uncharacterized protein</fullName>
    </submittedName>
</protein>
<evidence type="ECO:0000256" key="1">
    <source>
        <dbReference type="SAM" id="MobiDB-lite"/>
    </source>
</evidence>
<dbReference type="InParanoid" id="A0A078B1V9"/>
<sequence>MNSNSRPPQKPGSALQQHFQQSPYRNQNIISSGPSGNMRIGQSMINEGRQFQQPTAMQLQFQQYDEILENSPYNFFHGINPKRLMRGKSIMNKCNLIRFLSCNFCNNIIVQGRECPSCESNFCAPCVKRWEASDSAKLYQTPCKCPDVESLKTLSKLKAEYLQQIRFNCQNRNCLYQLTYDELLRGTHELEECNYIRVMCEGCGVRIFKQEQLKHESVECEVPKTKQNMTLFQMRDELSTKMRQAIIQEETPLREGVSISVYTAKKKLKIERTISAIRSKTLMLSSSQPEQRSQDRQLYKEFVVIHLSDSEEKTTQKVKKPKVNVKKINTLNMIPSEEIKKIQQDFNNNMIKQSQSVLEIASKQPNQQILRTNKPPYVNNSRDQDDDDDDNELDMENSEESSEDDDEDSEDEDYTVRGNHPKRKIKKDYILNNSKINIQNPIKKKAQGDQGWDHDSLENSELSDRSYIKNQDPRLNLSAKASIQVTGKSLQPMKSNFISTNNLQLQQQQLQQTQNSQSDRGSIIAFDLESGDLIEEITQSYKVECDTSHHPKSRINEHSKSTKNSQKKVQDKNLSRNITPN</sequence>
<keyword evidence="3" id="KW-1185">Reference proteome</keyword>
<organism evidence="2 3">
    <name type="scientific">Stylonychia lemnae</name>
    <name type="common">Ciliate</name>
    <dbReference type="NCBI Taxonomy" id="5949"/>
    <lineage>
        <taxon>Eukaryota</taxon>
        <taxon>Sar</taxon>
        <taxon>Alveolata</taxon>
        <taxon>Ciliophora</taxon>
        <taxon>Intramacronucleata</taxon>
        <taxon>Spirotrichea</taxon>
        <taxon>Stichotrichia</taxon>
        <taxon>Sporadotrichida</taxon>
        <taxon>Oxytrichidae</taxon>
        <taxon>Stylonychinae</taxon>
        <taxon>Stylonychia</taxon>
    </lineage>
</organism>
<evidence type="ECO:0000313" key="3">
    <source>
        <dbReference type="Proteomes" id="UP000039865"/>
    </source>
</evidence>
<dbReference type="EMBL" id="CCKQ01015495">
    <property type="protein sequence ID" value="CDW87308.1"/>
    <property type="molecule type" value="Genomic_DNA"/>
</dbReference>
<gene>
    <name evidence="2" type="primary">Contig4549.g4855</name>
    <name evidence="2" type="ORF">STYLEM_16411</name>
</gene>
<dbReference type="AlphaFoldDB" id="A0A078B1V9"/>
<evidence type="ECO:0000313" key="2">
    <source>
        <dbReference type="EMBL" id="CDW87308.1"/>
    </source>
</evidence>
<feature type="compositionally biased region" description="Acidic residues" evidence="1">
    <location>
        <begin position="384"/>
        <end position="413"/>
    </location>
</feature>
<feature type="region of interest" description="Disordered" evidence="1">
    <location>
        <begin position="545"/>
        <end position="581"/>
    </location>
</feature>
<name>A0A078B1V9_STYLE</name>
<feature type="compositionally biased region" description="Basic and acidic residues" evidence="1">
    <location>
        <begin position="545"/>
        <end position="560"/>
    </location>
</feature>
<dbReference type="Proteomes" id="UP000039865">
    <property type="component" value="Unassembled WGS sequence"/>
</dbReference>
<reference evidence="2 3" key="1">
    <citation type="submission" date="2014-06" db="EMBL/GenBank/DDBJ databases">
        <authorList>
            <person name="Swart Estienne"/>
        </authorList>
    </citation>
    <scope>NUCLEOTIDE SEQUENCE [LARGE SCALE GENOMIC DNA]</scope>
    <source>
        <strain evidence="2 3">130c</strain>
    </source>
</reference>